<evidence type="ECO:0000313" key="5">
    <source>
        <dbReference type="RefSeq" id="XP_023930074.1"/>
    </source>
</evidence>
<feature type="compositionally biased region" description="Basic and acidic residues" evidence="1">
    <location>
        <begin position="792"/>
        <end position="804"/>
    </location>
</feature>
<feature type="transmembrane region" description="Helical" evidence="2">
    <location>
        <begin position="294"/>
        <end position="319"/>
    </location>
</feature>
<dbReference type="KEGG" id="lak:106155296"/>
<feature type="region of interest" description="Disordered" evidence="1">
    <location>
        <begin position="470"/>
        <end position="551"/>
    </location>
</feature>
<feature type="transmembrane region" description="Helical" evidence="2">
    <location>
        <begin position="345"/>
        <end position="367"/>
    </location>
</feature>
<evidence type="ECO:0000256" key="2">
    <source>
        <dbReference type="SAM" id="Phobius"/>
    </source>
</evidence>
<dbReference type="PANTHER" id="PTHR21579:SF20">
    <property type="entry name" value="PROTEIN TINCAR"/>
    <property type="match status" value="1"/>
</dbReference>
<keyword evidence="2" id="KW-1133">Transmembrane helix</keyword>
<evidence type="ECO:0000313" key="8">
    <source>
        <dbReference type="RefSeq" id="XP_023930077.1"/>
    </source>
</evidence>
<evidence type="ECO:0000313" key="3">
    <source>
        <dbReference type="Proteomes" id="UP000085678"/>
    </source>
</evidence>
<dbReference type="InterPro" id="IPR053291">
    <property type="entry name" value="Ommatidial_diff-associated"/>
</dbReference>
<dbReference type="AlphaFoldDB" id="A0A1S3HJ55"/>
<dbReference type="OMA" id="HNSHIET"/>
<name>A0A1S3HJ55_LINAN</name>
<feature type="compositionally biased region" description="Polar residues" evidence="1">
    <location>
        <begin position="805"/>
        <end position="822"/>
    </location>
</feature>
<accession>A0A1S3HJ55</accession>
<feature type="region of interest" description="Disordered" evidence="1">
    <location>
        <begin position="432"/>
        <end position="458"/>
    </location>
</feature>
<dbReference type="PANTHER" id="PTHR21579">
    <property type="entry name" value="PROTEIN TINCAR"/>
    <property type="match status" value="1"/>
</dbReference>
<dbReference type="Proteomes" id="UP000085678">
    <property type="component" value="Unplaced"/>
</dbReference>
<evidence type="ECO:0000256" key="1">
    <source>
        <dbReference type="SAM" id="MobiDB-lite"/>
    </source>
</evidence>
<feature type="region of interest" description="Disordered" evidence="1">
    <location>
        <begin position="756"/>
        <end position="779"/>
    </location>
</feature>
<keyword evidence="2" id="KW-0472">Membrane</keyword>
<evidence type="ECO:0000313" key="4">
    <source>
        <dbReference type="RefSeq" id="XP_013385491.1"/>
    </source>
</evidence>
<feature type="transmembrane region" description="Helical" evidence="2">
    <location>
        <begin position="254"/>
        <end position="274"/>
    </location>
</feature>
<protein>
    <submittedName>
        <fullName evidence="4 5">Uncharacterized protein LOC106155296</fullName>
    </submittedName>
</protein>
<feature type="compositionally biased region" description="Basic and acidic residues" evidence="1">
    <location>
        <begin position="589"/>
        <end position="600"/>
    </location>
</feature>
<feature type="region of interest" description="Disordered" evidence="1">
    <location>
        <begin position="792"/>
        <end position="830"/>
    </location>
</feature>
<feature type="transmembrane region" description="Helical" evidence="2">
    <location>
        <begin position="20"/>
        <end position="40"/>
    </location>
</feature>
<gene>
    <name evidence="4 5 6 7 8" type="primary">LOC106155296</name>
</gene>
<feature type="transmembrane region" description="Helical" evidence="2">
    <location>
        <begin position="60"/>
        <end position="83"/>
    </location>
</feature>
<evidence type="ECO:0000313" key="6">
    <source>
        <dbReference type="RefSeq" id="XP_023930075.1"/>
    </source>
</evidence>
<evidence type="ECO:0000313" key="7">
    <source>
        <dbReference type="RefSeq" id="XP_023930076.1"/>
    </source>
</evidence>
<organism evidence="4">
    <name type="scientific">Lingula anatina</name>
    <name type="common">Brachiopod</name>
    <name type="synonym">Lingula unguis</name>
    <dbReference type="NCBI Taxonomy" id="7574"/>
    <lineage>
        <taxon>Eukaryota</taxon>
        <taxon>Metazoa</taxon>
        <taxon>Spiralia</taxon>
        <taxon>Lophotrochozoa</taxon>
        <taxon>Brachiopoda</taxon>
        <taxon>Linguliformea</taxon>
        <taxon>Lingulata</taxon>
        <taxon>Lingulida</taxon>
        <taxon>Linguloidea</taxon>
        <taxon>Lingulidae</taxon>
        <taxon>Lingula</taxon>
    </lineage>
</organism>
<feature type="compositionally biased region" description="Polar residues" evidence="1">
    <location>
        <begin position="575"/>
        <end position="588"/>
    </location>
</feature>
<reference evidence="4" key="1">
    <citation type="submission" date="2023-09" db="UniProtKB">
        <authorList>
            <consortium name="RefSeq"/>
        </authorList>
    </citation>
    <scope>IDENTIFICATION</scope>
    <source>
        <tissue evidence="4 5">Gonads</tissue>
    </source>
</reference>
<sequence length="830" mass="94021">MPLSEKKVCGCRIRFNSFWCIWYCAIVLIAQGYLTYLAVSRYSAFKSLHWKEDEMPSLEFTSYVALIALSLLCLPFFALAAIFKVENYANDGVRLGEEILSKKEARLRYLETRFGKRFWQQMGPVAQTLHIGAAFCLLLPHVLLQAQEIKHGYLSEVNMWATDLDVLFIRDKIPQFWAFSQKASTNLTTNSTLEMITVNVTTEAPPTGVPWNHQSSPSFEFINFAAALILYNIRYPAVFWTTHKLLTVLFSGQLFLATVLHLFSFCGFAVTYKLQVNNHLHQGLELSMSHGGTAVAYILGNGIVFFSSITIFKYGYLFYNEQFIKMHRNYHAFLKYAMKNTCEGYIPHTAAMVMMVLSLACKGPVFYDYVTTYRMTGDPLILTCIVMDAMYMMAWMILWFVFTLKQTWKFAIRQPGNAKNSVYTIHNSHIETQLMSEEERRNNEEPTPSMNSSIDTDHDTVDGEVTVALSSADGTGNSSTGSDSNRGSPQDGCSSDNQNTQNTGALRKKIKQKRTSGHKVTFEEPIAPNPMYMDNTPPPPKPPRSHQVQQGEQIAVEVDVHAQLHHREHDKPAKNTGNPDSSNNFQRQSNDRRSKGDRQGIGEPSPETSVTHADSRNQSQYDDKSGQHQPHRPNQQERRPSCPNTANMTSKLLPGDQLEHSYIPEIIEQNYDQVNRTYVHDESPLVPNFREQDFREHTPQPVPGTSYTTGPAPQDSMMRPYSPHAMAQNNSGPYTPQTDYLLPQTGVNRPFTPQNTHTSTYMPNGHAKPNPDYIEMRGGNQTKPFEFRHLQIVPKKHEMGRRDSANYSLTSSQETSSNNSDNVPALCSEV</sequence>
<dbReference type="GeneID" id="106155296"/>
<dbReference type="RefSeq" id="XP_023930074.1">
    <property type="nucleotide sequence ID" value="XM_024074306.1"/>
</dbReference>
<dbReference type="RefSeq" id="XP_023930076.1">
    <property type="nucleotide sequence ID" value="XM_024074308.1"/>
</dbReference>
<feature type="compositionally biased region" description="Basic residues" evidence="1">
    <location>
        <begin position="506"/>
        <end position="517"/>
    </location>
</feature>
<dbReference type="RefSeq" id="XP_013385491.1">
    <property type="nucleotide sequence ID" value="XM_013530037.2"/>
</dbReference>
<feature type="compositionally biased region" description="Polar residues" evidence="1">
    <location>
        <begin position="606"/>
        <end position="620"/>
    </location>
</feature>
<feature type="compositionally biased region" description="Polar residues" evidence="1">
    <location>
        <begin position="491"/>
        <end position="504"/>
    </location>
</feature>
<dbReference type="OrthoDB" id="10033661at2759"/>
<feature type="compositionally biased region" description="Low complexity" evidence="1">
    <location>
        <begin position="470"/>
        <end position="488"/>
    </location>
</feature>
<keyword evidence="3" id="KW-1185">Reference proteome</keyword>
<dbReference type="RefSeq" id="XP_023930077.1">
    <property type="nucleotide sequence ID" value="XM_024074309.1"/>
</dbReference>
<feature type="transmembrane region" description="Helical" evidence="2">
    <location>
        <begin position="379"/>
        <end position="404"/>
    </location>
</feature>
<feature type="region of interest" description="Disordered" evidence="1">
    <location>
        <begin position="566"/>
        <end position="652"/>
    </location>
</feature>
<proteinExistence type="predicted"/>
<feature type="transmembrane region" description="Helical" evidence="2">
    <location>
        <begin position="221"/>
        <end position="242"/>
    </location>
</feature>
<dbReference type="RefSeq" id="XP_023930075.1">
    <property type="nucleotide sequence ID" value="XM_024074307.1"/>
</dbReference>
<keyword evidence="2" id="KW-0812">Transmembrane</keyword>